<dbReference type="Gene3D" id="3.10.450.40">
    <property type="match status" value="1"/>
</dbReference>
<protein>
    <submittedName>
        <fullName evidence="3">Propeptide, PepSY amd peptidase M4</fullName>
    </submittedName>
</protein>
<evidence type="ECO:0000313" key="4">
    <source>
        <dbReference type="Proteomes" id="UP000000753"/>
    </source>
</evidence>
<evidence type="ECO:0000256" key="1">
    <source>
        <dbReference type="SAM" id="SignalP"/>
    </source>
</evidence>
<evidence type="ECO:0000313" key="3">
    <source>
        <dbReference type="EMBL" id="ACJ30263.1"/>
    </source>
</evidence>
<dbReference type="AlphaFoldDB" id="B8CQD3"/>
<proteinExistence type="predicted"/>
<accession>B8CQD3</accession>
<keyword evidence="4" id="KW-1185">Reference proteome</keyword>
<feature type="signal peptide" evidence="1">
    <location>
        <begin position="1"/>
        <end position="26"/>
    </location>
</feature>
<reference evidence="3 4" key="1">
    <citation type="journal article" date="2008" name="PLoS ONE">
        <title>Environmental adaptation: genomic analysis of the piezotolerant and psychrotolerant deep-sea iron reducing bacterium Shewanella piezotolerans WP3.</title>
        <authorList>
            <person name="Wang F."/>
            <person name="Wang J."/>
            <person name="Jian H."/>
            <person name="Zhang B."/>
            <person name="Li S."/>
            <person name="Wang F."/>
            <person name="Zeng X."/>
            <person name="Gao L."/>
            <person name="Bartlett D.H."/>
            <person name="Yu J."/>
            <person name="Hu S."/>
            <person name="Xiao X."/>
        </authorList>
    </citation>
    <scope>NUCLEOTIDE SEQUENCE [LARGE SCALE GENOMIC DNA]</scope>
    <source>
        <strain evidence="4">WP3 / JCM 13877</strain>
    </source>
</reference>
<dbReference type="HOGENOM" id="CLU_177055_0_0_6"/>
<organism evidence="3 4">
    <name type="scientific">Shewanella piezotolerans (strain WP3 / JCM 13877)</name>
    <dbReference type="NCBI Taxonomy" id="225849"/>
    <lineage>
        <taxon>Bacteria</taxon>
        <taxon>Pseudomonadati</taxon>
        <taxon>Pseudomonadota</taxon>
        <taxon>Gammaproteobacteria</taxon>
        <taxon>Alteromonadales</taxon>
        <taxon>Shewanellaceae</taxon>
        <taxon>Shewanella</taxon>
    </lineage>
</organism>
<evidence type="ECO:0000259" key="2">
    <source>
        <dbReference type="Pfam" id="PF03413"/>
    </source>
</evidence>
<feature type="domain" description="PepSY" evidence="2">
    <location>
        <begin position="53"/>
        <end position="107"/>
    </location>
</feature>
<dbReference type="Proteomes" id="UP000000753">
    <property type="component" value="Chromosome"/>
</dbReference>
<dbReference type="EMBL" id="CP000472">
    <property type="protein sequence ID" value="ACJ30263.1"/>
    <property type="molecule type" value="Genomic_DNA"/>
</dbReference>
<keyword evidence="1" id="KW-0732">Signal</keyword>
<sequence length="109" mass="11584">MVLLMKAVLLLILIPLALLGSTSATASGHYFTISSVSMAMAAIHAEKSLKVGSSQQAAQLVKSRYSGKILKVQSTRVNGNPGYRVKLLSKDGVVFHVSVDAKTGSIRRN</sequence>
<dbReference type="STRING" id="225849.swp_3571"/>
<feature type="chain" id="PRO_5002866905" evidence="1">
    <location>
        <begin position="27"/>
        <end position="109"/>
    </location>
</feature>
<dbReference type="eggNOG" id="ENOG502ZH66">
    <property type="taxonomic scope" value="Bacteria"/>
</dbReference>
<name>B8CQD3_SHEPW</name>
<gene>
    <name evidence="3" type="ordered locus">swp_3571</name>
</gene>
<dbReference type="InterPro" id="IPR025711">
    <property type="entry name" value="PepSY"/>
</dbReference>
<dbReference type="KEGG" id="swp:swp_3571"/>
<dbReference type="Pfam" id="PF03413">
    <property type="entry name" value="PepSY"/>
    <property type="match status" value="1"/>
</dbReference>